<evidence type="ECO:0000256" key="3">
    <source>
        <dbReference type="ARBA" id="ARBA00022729"/>
    </source>
</evidence>
<keyword evidence="6" id="KW-0472">Membrane</keyword>
<evidence type="ECO:0000256" key="4">
    <source>
        <dbReference type="ARBA" id="ARBA00022737"/>
    </source>
</evidence>
<comment type="subcellular location">
    <subcellularLocation>
        <location evidence="1">Cell membrane</location>
    </subcellularLocation>
</comment>
<dbReference type="PANTHER" id="PTHR44170:SF18">
    <property type="entry name" value="CONTACTIN 3B-RELATED"/>
    <property type="match status" value="1"/>
</dbReference>
<evidence type="ECO:0000313" key="13">
    <source>
        <dbReference type="Proteomes" id="UP000290572"/>
    </source>
</evidence>
<keyword evidence="4" id="KW-0677">Repeat</keyword>
<protein>
    <submittedName>
        <fullName evidence="12">Contactin-3-like isoform X1</fullName>
    </submittedName>
</protein>
<evidence type="ECO:0000256" key="6">
    <source>
        <dbReference type="ARBA" id="ARBA00023136"/>
    </source>
</evidence>
<dbReference type="InterPro" id="IPR003961">
    <property type="entry name" value="FN3_dom"/>
</dbReference>
<reference evidence="12 13" key="1">
    <citation type="submission" date="2018-03" db="EMBL/GenBank/DDBJ databases">
        <title>Draft genome sequence of Rohu Carp (Labeo rohita).</title>
        <authorList>
            <person name="Das P."/>
            <person name="Kushwaha B."/>
            <person name="Joshi C.G."/>
            <person name="Kumar D."/>
            <person name="Nagpure N.S."/>
            <person name="Sahoo L."/>
            <person name="Das S.P."/>
            <person name="Bit A."/>
            <person name="Patnaik S."/>
            <person name="Meher P.K."/>
            <person name="Jayasankar P."/>
            <person name="Koringa P.G."/>
            <person name="Patel N.V."/>
            <person name="Hinsu A.T."/>
            <person name="Kumar R."/>
            <person name="Pandey M."/>
            <person name="Agarwal S."/>
            <person name="Srivastava S."/>
            <person name="Singh M."/>
            <person name="Iquebal M.A."/>
            <person name="Jaiswal S."/>
            <person name="Angadi U.B."/>
            <person name="Kumar N."/>
            <person name="Raza M."/>
            <person name="Shah T.M."/>
            <person name="Rai A."/>
            <person name="Jena J.K."/>
        </authorList>
    </citation>
    <scope>NUCLEOTIDE SEQUENCE [LARGE SCALE GENOMIC DNA]</scope>
    <source>
        <strain evidence="12">DASCIFA01</strain>
        <tissue evidence="12">Testis</tissue>
    </source>
</reference>
<dbReference type="Proteomes" id="UP000290572">
    <property type="component" value="Unassembled WGS sequence"/>
</dbReference>
<dbReference type="GO" id="GO:0030424">
    <property type="term" value="C:axon"/>
    <property type="evidence" value="ECO:0007669"/>
    <property type="project" value="TreeGrafter"/>
</dbReference>
<organism evidence="12 13">
    <name type="scientific">Labeo rohita</name>
    <name type="common">Indian major carp</name>
    <name type="synonym">Cyprinus rohita</name>
    <dbReference type="NCBI Taxonomy" id="84645"/>
    <lineage>
        <taxon>Eukaryota</taxon>
        <taxon>Metazoa</taxon>
        <taxon>Chordata</taxon>
        <taxon>Craniata</taxon>
        <taxon>Vertebrata</taxon>
        <taxon>Euteleostomi</taxon>
        <taxon>Actinopterygii</taxon>
        <taxon>Neopterygii</taxon>
        <taxon>Teleostei</taxon>
        <taxon>Ostariophysi</taxon>
        <taxon>Cypriniformes</taxon>
        <taxon>Cyprinidae</taxon>
        <taxon>Labeoninae</taxon>
        <taxon>Labeonini</taxon>
        <taxon>Labeo</taxon>
    </lineage>
</organism>
<keyword evidence="2" id="KW-1003">Cell membrane</keyword>
<dbReference type="FunFam" id="2.60.40.10:FF:000047">
    <property type="entry name" value="Contactin 1"/>
    <property type="match status" value="1"/>
</dbReference>
<dbReference type="SMART" id="SM00060">
    <property type="entry name" value="FN3"/>
    <property type="match status" value="3"/>
</dbReference>
<accession>A0A498LDK3</accession>
<evidence type="ECO:0000256" key="1">
    <source>
        <dbReference type="ARBA" id="ARBA00004236"/>
    </source>
</evidence>
<keyword evidence="5" id="KW-0130">Cell adhesion</keyword>
<evidence type="ECO:0000256" key="9">
    <source>
        <dbReference type="ARBA" id="ARBA00023288"/>
    </source>
</evidence>
<keyword evidence="9" id="KW-0449">Lipoprotein</keyword>
<feature type="domain" description="Fibronectin type-III" evidence="11">
    <location>
        <begin position="190"/>
        <end position="284"/>
    </location>
</feature>
<dbReference type="GO" id="GO:0007411">
    <property type="term" value="P:axon guidance"/>
    <property type="evidence" value="ECO:0007669"/>
    <property type="project" value="TreeGrafter"/>
</dbReference>
<dbReference type="GO" id="GO:0007420">
    <property type="term" value="P:brain development"/>
    <property type="evidence" value="ECO:0007669"/>
    <property type="project" value="TreeGrafter"/>
</dbReference>
<dbReference type="PANTHER" id="PTHR44170">
    <property type="entry name" value="PROTEIN SIDEKICK"/>
    <property type="match status" value="1"/>
</dbReference>
<keyword evidence="7" id="KW-1015">Disulfide bond</keyword>
<name>A0A498LDK3_LABRO</name>
<dbReference type="FunFam" id="2.60.40.10:FF:000054">
    <property type="entry name" value="Contactin 1"/>
    <property type="match status" value="1"/>
</dbReference>
<dbReference type="InterPro" id="IPR036116">
    <property type="entry name" value="FN3_sf"/>
</dbReference>
<comment type="caution">
    <text evidence="12">The sequence shown here is derived from an EMBL/GenBank/DDBJ whole genome shotgun (WGS) entry which is preliminary data.</text>
</comment>
<evidence type="ECO:0000256" key="2">
    <source>
        <dbReference type="ARBA" id="ARBA00022475"/>
    </source>
</evidence>
<dbReference type="PRINTS" id="PR00014">
    <property type="entry name" value="FNTYPEIII"/>
</dbReference>
<dbReference type="GO" id="GO:0098632">
    <property type="term" value="F:cell-cell adhesion mediator activity"/>
    <property type="evidence" value="ECO:0007669"/>
    <property type="project" value="TreeGrafter"/>
</dbReference>
<sequence>MGCVIESGPPSPPDLVVVEEVTDSTAQLSWSPGQDNGSPITGYVIQARTPFTVGWQAVDTVPEVINGNTLTATVVGLNAWVEYEFRVLASNSVGMGEPSPPSTKIRTEDAKELQNGEGFGYIIAFRPVGMVTWTRAVISAPSVTRYVFRNDTIPPFSPFNVKVGAFNNRGEGPFSSIATVFSAEEVPSVAPEKVSAKSLSAADIEVTWEPIASTPERVLGYEVVYWEDDTKPDTVGKVRITGNYTAVNVSGLQGNTQYYLAVCAFNTAGTGPQSVPVNVTTKKPPPGQPPQNVEWNLIGSQLVLQWDPVIALETESEVTGYIVQYRRHRNNDMYSIITNKTSVELTLNPNDNYVIQIKTLSEGGLGEGSEPIHIHQLMRQEARRFGGDLLMPRFAAKE</sequence>
<evidence type="ECO:0000256" key="8">
    <source>
        <dbReference type="ARBA" id="ARBA00023180"/>
    </source>
</evidence>
<evidence type="ECO:0000259" key="11">
    <source>
        <dbReference type="PROSITE" id="PS50853"/>
    </source>
</evidence>
<feature type="domain" description="Fibronectin type-III" evidence="11">
    <location>
        <begin position="289"/>
        <end position="381"/>
    </location>
</feature>
<dbReference type="FunFam" id="2.60.40.10:FF:000035">
    <property type="entry name" value="Contactin 1"/>
    <property type="match status" value="1"/>
</dbReference>
<evidence type="ECO:0000256" key="7">
    <source>
        <dbReference type="ARBA" id="ARBA00023157"/>
    </source>
</evidence>
<dbReference type="PROSITE" id="PS50853">
    <property type="entry name" value="FN3"/>
    <property type="match status" value="3"/>
</dbReference>
<keyword evidence="13" id="KW-1185">Reference proteome</keyword>
<dbReference type="EMBL" id="QBIY01013469">
    <property type="protein sequence ID" value="RXN03837.1"/>
    <property type="molecule type" value="Genomic_DNA"/>
</dbReference>
<dbReference type="FunFam" id="2.60.40.10:FF:000028">
    <property type="entry name" value="Neuronal cell adhesion molecule"/>
    <property type="match status" value="1"/>
</dbReference>
<evidence type="ECO:0000256" key="5">
    <source>
        <dbReference type="ARBA" id="ARBA00022889"/>
    </source>
</evidence>
<keyword evidence="8" id="KW-0325">Glycoprotein</keyword>
<evidence type="ECO:0000256" key="10">
    <source>
        <dbReference type="ARBA" id="ARBA00023319"/>
    </source>
</evidence>
<gene>
    <name evidence="12" type="ORF">ROHU_035181</name>
</gene>
<keyword evidence="3" id="KW-0732">Signal</keyword>
<dbReference type="CDD" id="cd00063">
    <property type="entry name" value="FN3"/>
    <property type="match status" value="3"/>
</dbReference>
<proteinExistence type="predicted"/>
<evidence type="ECO:0000313" key="12">
    <source>
        <dbReference type="EMBL" id="RXN03837.1"/>
    </source>
</evidence>
<dbReference type="InterPro" id="IPR013783">
    <property type="entry name" value="Ig-like_fold"/>
</dbReference>
<dbReference type="GO" id="GO:0005886">
    <property type="term" value="C:plasma membrane"/>
    <property type="evidence" value="ECO:0007669"/>
    <property type="project" value="UniProtKB-SubCell"/>
</dbReference>
<feature type="domain" description="Fibronectin type-III" evidence="11">
    <location>
        <begin position="9"/>
        <end position="110"/>
    </location>
</feature>
<dbReference type="AlphaFoldDB" id="A0A498LDK3"/>
<keyword evidence="10" id="KW-0393">Immunoglobulin domain</keyword>
<dbReference type="STRING" id="84645.A0A498LDK3"/>
<dbReference type="Pfam" id="PF00041">
    <property type="entry name" value="fn3"/>
    <property type="match status" value="3"/>
</dbReference>
<dbReference type="SUPFAM" id="SSF49265">
    <property type="entry name" value="Fibronectin type III"/>
    <property type="match status" value="2"/>
</dbReference>
<dbReference type="Gene3D" id="2.60.40.10">
    <property type="entry name" value="Immunoglobulins"/>
    <property type="match status" value="4"/>
</dbReference>